<dbReference type="InterPro" id="IPR015797">
    <property type="entry name" value="NUDIX_hydrolase-like_dom_sf"/>
</dbReference>
<dbReference type="PROSITE" id="PS00893">
    <property type="entry name" value="NUDIX_BOX"/>
    <property type="match status" value="1"/>
</dbReference>
<keyword evidence="6" id="KW-1185">Reference proteome</keyword>
<keyword evidence="2 3" id="KW-0378">Hydrolase</keyword>
<dbReference type="SUPFAM" id="SSF55811">
    <property type="entry name" value="Nudix"/>
    <property type="match status" value="1"/>
</dbReference>
<organism evidence="5 6">
    <name type="scientific">Laceyella tengchongensis</name>
    <dbReference type="NCBI Taxonomy" id="574699"/>
    <lineage>
        <taxon>Bacteria</taxon>
        <taxon>Bacillati</taxon>
        <taxon>Bacillota</taxon>
        <taxon>Bacilli</taxon>
        <taxon>Bacillales</taxon>
        <taxon>Thermoactinomycetaceae</taxon>
        <taxon>Laceyella</taxon>
    </lineage>
</organism>
<dbReference type="PRINTS" id="PR00502">
    <property type="entry name" value="NUDIXFAMILY"/>
</dbReference>
<sequence>MNKPYKIAAKAIIFDRDHVLILRKSEEERTRKETHGWDFPGGGLEPSEPLMDALSREVMEETGLQVKVIAPAYIYDEIQEEKHLIIVKFACDQPWGQVRLSAEHESYHWVPLADLDQGEFPDWMKEEIRRAYRVYTDFRGIERE</sequence>
<dbReference type="InterPro" id="IPR020476">
    <property type="entry name" value="Nudix_hydrolase"/>
</dbReference>
<dbReference type="PANTHER" id="PTHR43736">
    <property type="entry name" value="ADP-RIBOSE PYROPHOSPHATASE"/>
    <property type="match status" value="1"/>
</dbReference>
<evidence type="ECO:0000313" key="5">
    <source>
        <dbReference type="EMBL" id="SMP14608.1"/>
    </source>
</evidence>
<dbReference type="Pfam" id="PF00293">
    <property type="entry name" value="NUDIX"/>
    <property type="match status" value="1"/>
</dbReference>
<dbReference type="InterPro" id="IPR020084">
    <property type="entry name" value="NUDIX_hydrolase_CS"/>
</dbReference>
<accession>A0AA45WMI8</accession>
<dbReference type="RefSeq" id="WP_284724128.1">
    <property type="nucleotide sequence ID" value="NZ_FXTU01000002.1"/>
</dbReference>
<evidence type="ECO:0000256" key="2">
    <source>
        <dbReference type="ARBA" id="ARBA00022801"/>
    </source>
</evidence>
<protein>
    <submittedName>
        <fullName evidence="5">8-oxo-dGTP diphosphatase</fullName>
    </submittedName>
</protein>
<reference evidence="5" key="1">
    <citation type="submission" date="2017-05" db="EMBL/GenBank/DDBJ databases">
        <authorList>
            <person name="Varghese N."/>
            <person name="Submissions S."/>
        </authorList>
    </citation>
    <scope>NUCLEOTIDE SEQUENCE</scope>
    <source>
        <strain evidence="5">DSM 45262</strain>
    </source>
</reference>
<name>A0AA45WMI8_9BACL</name>
<dbReference type="PANTHER" id="PTHR43736:SF1">
    <property type="entry name" value="DIHYDRONEOPTERIN TRIPHOSPHATE DIPHOSPHATASE"/>
    <property type="match status" value="1"/>
</dbReference>
<evidence type="ECO:0000256" key="3">
    <source>
        <dbReference type="RuleBase" id="RU003476"/>
    </source>
</evidence>
<dbReference type="InterPro" id="IPR000086">
    <property type="entry name" value="NUDIX_hydrolase_dom"/>
</dbReference>
<evidence type="ECO:0000256" key="1">
    <source>
        <dbReference type="ARBA" id="ARBA00005582"/>
    </source>
</evidence>
<dbReference type="Proteomes" id="UP001157946">
    <property type="component" value="Unassembled WGS sequence"/>
</dbReference>
<evidence type="ECO:0000259" key="4">
    <source>
        <dbReference type="PROSITE" id="PS51462"/>
    </source>
</evidence>
<dbReference type="AlphaFoldDB" id="A0AA45WMI8"/>
<dbReference type="CDD" id="cd04699">
    <property type="entry name" value="NUDIX_MutT_Nudt1"/>
    <property type="match status" value="1"/>
</dbReference>
<comment type="similarity">
    <text evidence="1 3">Belongs to the Nudix hydrolase family.</text>
</comment>
<proteinExistence type="inferred from homology"/>
<dbReference type="GO" id="GO:0016787">
    <property type="term" value="F:hydrolase activity"/>
    <property type="evidence" value="ECO:0007669"/>
    <property type="project" value="UniProtKB-KW"/>
</dbReference>
<dbReference type="PROSITE" id="PS51462">
    <property type="entry name" value="NUDIX"/>
    <property type="match status" value="1"/>
</dbReference>
<dbReference type="Gene3D" id="3.90.79.10">
    <property type="entry name" value="Nucleoside Triphosphate Pyrophosphohydrolase"/>
    <property type="match status" value="1"/>
</dbReference>
<gene>
    <name evidence="5" type="ORF">SAMN06265361_102590</name>
</gene>
<comment type="caution">
    <text evidence="5">The sequence shown here is derived from an EMBL/GenBank/DDBJ whole genome shotgun (WGS) entry which is preliminary data.</text>
</comment>
<evidence type="ECO:0000313" key="6">
    <source>
        <dbReference type="Proteomes" id="UP001157946"/>
    </source>
</evidence>
<feature type="domain" description="Nudix hydrolase" evidence="4">
    <location>
        <begin position="4"/>
        <end position="136"/>
    </location>
</feature>
<dbReference type="EMBL" id="FXTU01000002">
    <property type="protein sequence ID" value="SMP14608.1"/>
    <property type="molecule type" value="Genomic_DNA"/>
</dbReference>